<evidence type="ECO:0000256" key="1">
    <source>
        <dbReference type="ARBA" id="ARBA00004141"/>
    </source>
</evidence>
<protein>
    <submittedName>
        <fullName evidence="13">COX15/CtaA family protein</fullName>
    </submittedName>
</protein>
<feature type="transmembrane region" description="Helical" evidence="12">
    <location>
        <begin position="65"/>
        <end position="86"/>
    </location>
</feature>
<evidence type="ECO:0000256" key="3">
    <source>
        <dbReference type="ARBA" id="ARBA00022692"/>
    </source>
</evidence>
<feature type="transmembrane region" description="Helical" evidence="12">
    <location>
        <begin position="131"/>
        <end position="150"/>
    </location>
</feature>
<dbReference type="GO" id="GO:0006783">
    <property type="term" value="P:heme biosynthetic process"/>
    <property type="evidence" value="ECO:0007669"/>
    <property type="project" value="UniProtKB-KW"/>
</dbReference>
<accession>A0ABD5QP97</accession>
<evidence type="ECO:0000256" key="9">
    <source>
        <dbReference type="ARBA" id="ARBA00023136"/>
    </source>
</evidence>
<keyword evidence="4" id="KW-0479">Metal-binding</keyword>
<dbReference type="Proteomes" id="UP001596145">
    <property type="component" value="Unassembled WGS sequence"/>
</dbReference>
<feature type="transmembrane region" description="Helical" evidence="12">
    <location>
        <begin position="245"/>
        <end position="267"/>
    </location>
</feature>
<keyword evidence="2" id="KW-1003">Cell membrane</keyword>
<reference evidence="13 14" key="1">
    <citation type="journal article" date="2019" name="Int. J. Syst. Evol. Microbiol.">
        <title>The Global Catalogue of Microorganisms (GCM) 10K type strain sequencing project: providing services to taxonomists for standard genome sequencing and annotation.</title>
        <authorList>
            <consortium name="The Broad Institute Genomics Platform"/>
            <consortium name="The Broad Institute Genome Sequencing Center for Infectious Disease"/>
            <person name="Wu L."/>
            <person name="Ma J."/>
        </authorList>
    </citation>
    <scope>NUCLEOTIDE SEQUENCE [LARGE SCALE GENOMIC DNA]</scope>
    <source>
        <strain evidence="13 14">CGMCC 1.16026</strain>
    </source>
</reference>
<evidence type="ECO:0000256" key="10">
    <source>
        <dbReference type="ARBA" id="ARBA00023157"/>
    </source>
</evidence>
<evidence type="ECO:0000313" key="13">
    <source>
        <dbReference type="EMBL" id="MFC5134098.1"/>
    </source>
</evidence>
<comment type="caution">
    <text evidence="13">The sequence shown here is derived from an EMBL/GenBank/DDBJ whole genome shotgun (WGS) entry which is preliminary data.</text>
</comment>
<evidence type="ECO:0000256" key="4">
    <source>
        <dbReference type="ARBA" id="ARBA00022723"/>
    </source>
</evidence>
<keyword evidence="7" id="KW-0408">Iron</keyword>
<keyword evidence="8" id="KW-0350">Heme biosynthesis</keyword>
<dbReference type="PANTHER" id="PTHR35457:SF1">
    <property type="entry name" value="HEME A SYNTHASE"/>
    <property type="match status" value="1"/>
</dbReference>
<keyword evidence="10" id="KW-1015">Disulfide bond</keyword>
<evidence type="ECO:0000313" key="14">
    <source>
        <dbReference type="Proteomes" id="UP001596145"/>
    </source>
</evidence>
<feature type="transmembrane region" description="Helical" evidence="12">
    <location>
        <begin position="273"/>
        <end position="292"/>
    </location>
</feature>
<gene>
    <name evidence="13" type="ORF">ACFPJA_05095</name>
</gene>
<proteinExistence type="predicted"/>
<dbReference type="InterPro" id="IPR050450">
    <property type="entry name" value="COX15/CtaA_HemeA_synthase"/>
</dbReference>
<evidence type="ECO:0000256" key="5">
    <source>
        <dbReference type="ARBA" id="ARBA00022989"/>
    </source>
</evidence>
<keyword evidence="9 12" id="KW-0472">Membrane</keyword>
<organism evidence="13 14">
    <name type="scientific">Halorubrum glutamatedens</name>
    <dbReference type="NCBI Taxonomy" id="2707018"/>
    <lineage>
        <taxon>Archaea</taxon>
        <taxon>Methanobacteriati</taxon>
        <taxon>Methanobacteriota</taxon>
        <taxon>Stenosarchaea group</taxon>
        <taxon>Halobacteria</taxon>
        <taxon>Halobacteriales</taxon>
        <taxon>Haloferacaceae</taxon>
        <taxon>Halorubrum</taxon>
    </lineage>
</organism>
<feature type="transmembrane region" description="Helical" evidence="12">
    <location>
        <begin position="170"/>
        <end position="192"/>
    </location>
</feature>
<dbReference type="Pfam" id="PF02628">
    <property type="entry name" value="COX15-CtaA"/>
    <property type="match status" value="1"/>
</dbReference>
<evidence type="ECO:0000256" key="11">
    <source>
        <dbReference type="ARBA" id="ARBA00023444"/>
    </source>
</evidence>
<evidence type="ECO:0000256" key="12">
    <source>
        <dbReference type="SAM" id="Phobius"/>
    </source>
</evidence>
<dbReference type="GO" id="GO:0016491">
    <property type="term" value="F:oxidoreductase activity"/>
    <property type="evidence" value="ECO:0007669"/>
    <property type="project" value="UniProtKB-KW"/>
</dbReference>
<dbReference type="EMBL" id="JBHSKV010000007">
    <property type="protein sequence ID" value="MFC5134098.1"/>
    <property type="molecule type" value="Genomic_DNA"/>
</dbReference>
<dbReference type="RefSeq" id="WP_379747943.1">
    <property type="nucleotide sequence ID" value="NZ_JBHSKV010000007.1"/>
</dbReference>
<evidence type="ECO:0000256" key="8">
    <source>
        <dbReference type="ARBA" id="ARBA00023133"/>
    </source>
</evidence>
<dbReference type="AlphaFoldDB" id="A0ABD5QP97"/>
<sequence>MSLRPAWLTFRRYAAATTGMTLALFALGVYTAATGSGLACQAQWPLCSDQLIPAMTINPDFIEWFHRVWAMVTGFLILGVAGWSWLGSLDRRTRLAATLAVAILPVQIAVGAITVTIGGLVPGGYTVSTHAAHLIVALCIFTLLGLTTMWGGAGVARGDGSVDRGGSPRLLRMALGVAVAGVLASAVFSRAVPLLTYSPGAQGAFYVAGLGAHLGLVATLVVATDAIDGGIPGIDASTARTVRRLAAGSMAALVVTLLLGRDLVLYTATWQRVNLVALALAFAFAAGAAWVLRGVDGATGRSTPVGGD</sequence>
<feature type="transmembrane region" description="Helical" evidence="12">
    <location>
        <begin position="98"/>
        <end position="125"/>
    </location>
</feature>
<evidence type="ECO:0000256" key="7">
    <source>
        <dbReference type="ARBA" id="ARBA00023004"/>
    </source>
</evidence>
<feature type="transmembrane region" description="Helical" evidence="12">
    <location>
        <begin position="204"/>
        <end position="224"/>
    </location>
</feature>
<dbReference type="GO" id="GO:0046872">
    <property type="term" value="F:metal ion binding"/>
    <property type="evidence" value="ECO:0007669"/>
    <property type="project" value="UniProtKB-KW"/>
</dbReference>
<keyword evidence="6" id="KW-0560">Oxidoreductase</keyword>
<dbReference type="PANTHER" id="PTHR35457">
    <property type="entry name" value="HEME A SYNTHASE"/>
    <property type="match status" value="1"/>
</dbReference>
<name>A0ABD5QP97_9EURY</name>
<comment type="subcellular location">
    <subcellularLocation>
        <location evidence="1">Membrane</location>
        <topology evidence="1">Multi-pass membrane protein</topology>
    </subcellularLocation>
</comment>
<evidence type="ECO:0000256" key="6">
    <source>
        <dbReference type="ARBA" id="ARBA00023002"/>
    </source>
</evidence>
<dbReference type="GO" id="GO:0016020">
    <property type="term" value="C:membrane"/>
    <property type="evidence" value="ECO:0007669"/>
    <property type="project" value="UniProtKB-SubCell"/>
</dbReference>
<evidence type="ECO:0000256" key="2">
    <source>
        <dbReference type="ARBA" id="ARBA00022475"/>
    </source>
</evidence>
<keyword evidence="3 12" id="KW-0812">Transmembrane</keyword>
<dbReference type="InterPro" id="IPR003780">
    <property type="entry name" value="COX15/CtaA_fam"/>
</dbReference>
<keyword evidence="5 12" id="KW-1133">Transmembrane helix</keyword>
<keyword evidence="14" id="KW-1185">Reference proteome</keyword>
<comment type="pathway">
    <text evidence="11">Porphyrin-containing compound metabolism.</text>
</comment>